<feature type="compositionally biased region" description="Gly residues" evidence="1">
    <location>
        <begin position="534"/>
        <end position="543"/>
    </location>
</feature>
<dbReference type="Proteomes" id="UP000572817">
    <property type="component" value="Unassembled WGS sequence"/>
</dbReference>
<feature type="region of interest" description="Disordered" evidence="1">
    <location>
        <begin position="526"/>
        <end position="546"/>
    </location>
</feature>
<evidence type="ECO:0000313" key="4">
    <source>
        <dbReference type="Proteomes" id="UP000572817"/>
    </source>
</evidence>
<dbReference type="OrthoDB" id="5408102at2759"/>
<dbReference type="AlphaFoldDB" id="A0A8H4J2B8"/>
<feature type="region of interest" description="Disordered" evidence="1">
    <location>
        <begin position="387"/>
        <end position="407"/>
    </location>
</feature>
<gene>
    <name evidence="3" type="ORF">GTA08_BOTSDO02188</name>
</gene>
<keyword evidence="4" id="KW-1185">Reference proteome</keyword>
<evidence type="ECO:0000256" key="2">
    <source>
        <dbReference type="SAM" id="Phobius"/>
    </source>
</evidence>
<keyword evidence="2" id="KW-0812">Transmembrane</keyword>
<name>A0A8H4J2B8_9PEZI</name>
<dbReference type="EMBL" id="WWBZ02000016">
    <property type="protein sequence ID" value="KAF4309468.1"/>
    <property type="molecule type" value="Genomic_DNA"/>
</dbReference>
<evidence type="ECO:0000313" key="3">
    <source>
        <dbReference type="EMBL" id="KAF4309468.1"/>
    </source>
</evidence>
<organism evidence="3 4">
    <name type="scientific">Botryosphaeria dothidea</name>
    <dbReference type="NCBI Taxonomy" id="55169"/>
    <lineage>
        <taxon>Eukaryota</taxon>
        <taxon>Fungi</taxon>
        <taxon>Dikarya</taxon>
        <taxon>Ascomycota</taxon>
        <taxon>Pezizomycotina</taxon>
        <taxon>Dothideomycetes</taxon>
        <taxon>Dothideomycetes incertae sedis</taxon>
        <taxon>Botryosphaeriales</taxon>
        <taxon>Botryosphaeriaceae</taxon>
        <taxon>Botryosphaeria</taxon>
    </lineage>
</organism>
<comment type="caution">
    <text evidence="3">The sequence shown here is derived from an EMBL/GenBank/DDBJ whole genome shotgun (WGS) entry which is preliminary data.</text>
</comment>
<proteinExistence type="predicted"/>
<sequence length="580" mass="62523">MQTSRLALCRIPPLRRPLRPPSALSTHPKPRPFTHNSQLLLVISPSVGPRPQLPFLHPASATSASLRRHAPVGQRQSARLLTTESKKYIKEQVWIAGKWTLFLWTSVGLLFIAAFGVQNEILERRTPSPHEWSVVSRMNYRSARAQEDPDFWPSGLTDWASTGSMYKGVLERLEDPNIDGVGLCEQEEGGLLVPGVGKAGLDVSAKSEPWRRGYHEVLMGCAKAAEHLDGWVKDTTRRICFPPDVVIGPSNPNPRPCPPYAHEAPLEENCVPAFEGPETYYTKVLTTKGFTTGQRLDAALAYADWLDFKGLPDSASEMYTWALDIAAAGIPNAAEVIDTTTAVLRDGPARASPNIARAATAVATHHARQRDVSKALPIFLSVLRARTTAPPSTTPSPQPPSASSNDAGVLSAARAVLAPPAYPPAPPTGDDALARTPASLCDEAALKTYVGEILFATSPSSRDTGLGWTRDAVADAEAGVSDASGLAPGDKERCAQCLEVALGNLGKMLGVLAEEEKERRGKEKGGWLSFLGRGENGQEGGGPWAREEREVQERIVRLKVEGLRERFARAGKAAGSTWIG</sequence>
<keyword evidence="2" id="KW-1133">Transmembrane helix</keyword>
<reference evidence="3" key="1">
    <citation type="submission" date="2020-04" db="EMBL/GenBank/DDBJ databases">
        <title>Genome Assembly and Annotation of Botryosphaeria dothidea sdau 11-99, a Latent Pathogen of Apple Fruit Ring Rot in China.</title>
        <authorList>
            <person name="Yu C."/>
            <person name="Diao Y."/>
            <person name="Lu Q."/>
            <person name="Zhao J."/>
            <person name="Cui S."/>
            <person name="Peng C."/>
            <person name="He B."/>
            <person name="Liu H."/>
        </authorList>
    </citation>
    <scope>NUCLEOTIDE SEQUENCE [LARGE SCALE GENOMIC DNA]</scope>
    <source>
        <strain evidence="3">Sdau11-99</strain>
    </source>
</reference>
<accession>A0A8H4J2B8</accession>
<protein>
    <submittedName>
        <fullName evidence="3">Uncharacterized protein</fullName>
    </submittedName>
</protein>
<evidence type="ECO:0000256" key="1">
    <source>
        <dbReference type="SAM" id="MobiDB-lite"/>
    </source>
</evidence>
<feature type="transmembrane region" description="Helical" evidence="2">
    <location>
        <begin position="95"/>
        <end position="117"/>
    </location>
</feature>
<keyword evidence="2" id="KW-0472">Membrane</keyword>